<organism evidence="2 3">
    <name type="scientific">Moritella marina ATCC 15381</name>
    <dbReference type="NCBI Taxonomy" id="1202962"/>
    <lineage>
        <taxon>Bacteria</taxon>
        <taxon>Pseudomonadati</taxon>
        <taxon>Pseudomonadota</taxon>
        <taxon>Gammaproteobacteria</taxon>
        <taxon>Alteromonadales</taxon>
        <taxon>Moritellaceae</taxon>
        <taxon>Moritella</taxon>
    </lineage>
</organism>
<gene>
    <name evidence="2" type="ORF">FR932_03950</name>
</gene>
<proteinExistence type="predicted"/>
<accession>A0A5J6WIT1</accession>
<dbReference type="RefSeq" id="WP_019439351.1">
    <property type="nucleotide sequence ID" value="NZ_ALOE01000001.1"/>
</dbReference>
<dbReference type="EMBL" id="CP044399">
    <property type="protein sequence ID" value="QFI37040.1"/>
    <property type="molecule type" value="Genomic_DNA"/>
</dbReference>
<reference evidence="2 3" key="1">
    <citation type="submission" date="2019-09" db="EMBL/GenBank/DDBJ databases">
        <title>Hybrid Assembly of the complete Genome of the Deep-Sea Bacterium Moritella marina from long Nanopore and Illumina reads.</title>
        <authorList>
            <person name="Magin S."/>
            <person name="Georgoulis A."/>
            <person name="Papadimitriou K."/>
            <person name="Iliakis G."/>
            <person name="Vorgias C.E."/>
        </authorList>
    </citation>
    <scope>NUCLEOTIDE SEQUENCE [LARGE SCALE GENOMIC DNA]</scope>
    <source>
        <strain evidence="2 3">MP-1</strain>
    </source>
</reference>
<dbReference type="Proteomes" id="UP000327424">
    <property type="component" value="Chromosome"/>
</dbReference>
<feature type="region of interest" description="Disordered" evidence="1">
    <location>
        <begin position="1"/>
        <end position="20"/>
    </location>
</feature>
<protein>
    <submittedName>
        <fullName evidence="2">Uncharacterized protein</fullName>
    </submittedName>
</protein>
<dbReference type="AlphaFoldDB" id="A0A5J6WIT1"/>
<sequence length="144" mass="16280">MTIQQSTKLRERDCAKQSEGNTQQVNCKGDKIENIAQLLMHLGMDDIKDKCDDCDIEVRNVCLAKLQQTDTVKRTKIMPKGLTTERLVTEELVTEKIAKKTTGSPRTENHLLSNQLPSGKERSIENKLILSSIFASIFIVAMRF</sequence>
<name>A0A5J6WIT1_MORMI</name>
<dbReference type="KEGG" id="mmaa:FR932_03950"/>
<evidence type="ECO:0000256" key="1">
    <source>
        <dbReference type="SAM" id="MobiDB-lite"/>
    </source>
</evidence>
<keyword evidence="3" id="KW-1185">Reference proteome</keyword>
<evidence type="ECO:0000313" key="3">
    <source>
        <dbReference type="Proteomes" id="UP000327424"/>
    </source>
</evidence>
<evidence type="ECO:0000313" key="2">
    <source>
        <dbReference type="EMBL" id="QFI37040.1"/>
    </source>
</evidence>
<dbReference type="OrthoDB" id="6400362at2"/>